<gene>
    <name evidence="1" type="ORF">BHK98_05950</name>
</gene>
<evidence type="ECO:0000313" key="1">
    <source>
        <dbReference type="EMBL" id="OLR56957.1"/>
    </source>
</evidence>
<keyword evidence="2" id="KW-1185">Reference proteome</keyword>
<protein>
    <submittedName>
        <fullName evidence="1">Uncharacterized protein</fullName>
    </submittedName>
</protein>
<organism evidence="1 2">
    <name type="scientific">Hornefia porci</name>
    <dbReference type="NCBI Taxonomy" id="2652292"/>
    <lineage>
        <taxon>Bacteria</taxon>
        <taxon>Bacillati</taxon>
        <taxon>Bacillota</taxon>
        <taxon>Clostridia</taxon>
        <taxon>Peptostreptococcales</taxon>
        <taxon>Anaerovoracaceae</taxon>
        <taxon>Hornefia</taxon>
    </lineage>
</organism>
<sequence>MLSRLCKLGQLERIAQGQYIFPDELEDELLSLSLRFDGIVFSHETALYLHGISDRVPFEHSLTTSSNCVPPAAILKECNVYYIKPELLSLGKIRIPSPAGNLIPAYDVDRTICDVIRSRNRMGTETFLYAIRAYANLPEKRLDRLAEYAEAMNISGVVKHYMEVLL</sequence>
<dbReference type="EMBL" id="MJIE01000001">
    <property type="protein sequence ID" value="OLR56957.1"/>
    <property type="molecule type" value="Genomic_DNA"/>
</dbReference>
<name>A0A1Q9JLC6_9FIRM</name>
<dbReference type="AlphaFoldDB" id="A0A1Q9JLC6"/>
<dbReference type="STRING" id="1261640.BHK98_05950"/>
<dbReference type="Proteomes" id="UP000187404">
    <property type="component" value="Unassembled WGS sequence"/>
</dbReference>
<accession>A0A1Q9JLC6</accession>
<comment type="caution">
    <text evidence="1">The sequence shown here is derived from an EMBL/GenBank/DDBJ whole genome shotgun (WGS) entry which is preliminary data.</text>
</comment>
<evidence type="ECO:0000313" key="2">
    <source>
        <dbReference type="Proteomes" id="UP000187404"/>
    </source>
</evidence>
<proteinExistence type="predicted"/>
<reference evidence="1 2" key="1">
    <citation type="journal article" date="2016" name="Appl. Environ. Microbiol.">
        <title>Function and Phylogeny of Bacterial Butyryl Coenzyme A:Acetate Transferases and Their Diversity in the Proximal Colon of Swine.</title>
        <authorList>
            <person name="Trachsel J."/>
            <person name="Bayles D.O."/>
            <person name="Looft T."/>
            <person name="Levine U.Y."/>
            <person name="Allen H.K."/>
        </authorList>
    </citation>
    <scope>NUCLEOTIDE SEQUENCE [LARGE SCALE GENOMIC DNA]</scope>
    <source>
        <strain evidence="1 2">68-3-10</strain>
    </source>
</reference>